<dbReference type="Pfam" id="PF08387">
    <property type="entry name" value="FBD"/>
    <property type="match status" value="1"/>
</dbReference>
<dbReference type="SMART" id="SM00579">
    <property type="entry name" value="FBD"/>
    <property type="match status" value="1"/>
</dbReference>
<evidence type="ECO:0000259" key="1">
    <source>
        <dbReference type="SMART" id="SM00579"/>
    </source>
</evidence>
<sequence length="161" mass="18068">MTTLDDYSTLEPTESDRNLIEVLGKLSSLGSDGGFLRFLAKGVEVKCALCLIRSSPNLQSLKIESSTSSKADMKTATQYLKAQQKHKIPLGRLKIVKISSIKGLEPEMEFVKLLLLKATALRKLECRSAYEAEEEARYNMLKQLVSFRRASPKAQIIFRDI</sequence>
<organism evidence="2">
    <name type="scientific">Sesamum latifolium</name>
    <dbReference type="NCBI Taxonomy" id="2727402"/>
    <lineage>
        <taxon>Eukaryota</taxon>
        <taxon>Viridiplantae</taxon>
        <taxon>Streptophyta</taxon>
        <taxon>Embryophyta</taxon>
        <taxon>Tracheophyta</taxon>
        <taxon>Spermatophyta</taxon>
        <taxon>Magnoliopsida</taxon>
        <taxon>eudicotyledons</taxon>
        <taxon>Gunneridae</taxon>
        <taxon>Pentapetalae</taxon>
        <taxon>asterids</taxon>
        <taxon>lamiids</taxon>
        <taxon>Lamiales</taxon>
        <taxon>Pedaliaceae</taxon>
        <taxon>Sesamum</taxon>
    </lineage>
</organism>
<accession>A0AAW2XLK9</accession>
<name>A0AAW2XLK9_9LAMI</name>
<feature type="domain" description="FBD" evidence="1">
    <location>
        <begin position="87"/>
        <end position="159"/>
    </location>
</feature>
<dbReference type="EMBL" id="JACGWN010000003">
    <property type="protein sequence ID" value="KAL0454993.1"/>
    <property type="molecule type" value="Genomic_DNA"/>
</dbReference>
<dbReference type="InterPro" id="IPR006566">
    <property type="entry name" value="FBD"/>
</dbReference>
<proteinExistence type="predicted"/>
<gene>
    <name evidence="2" type="ORF">Slati_0838500</name>
</gene>
<protein>
    <recommendedName>
        <fullName evidence="1">FBD domain-containing protein</fullName>
    </recommendedName>
</protein>
<reference evidence="2" key="2">
    <citation type="journal article" date="2024" name="Plant">
        <title>Genomic evolution and insights into agronomic trait innovations of Sesamum species.</title>
        <authorList>
            <person name="Miao H."/>
            <person name="Wang L."/>
            <person name="Qu L."/>
            <person name="Liu H."/>
            <person name="Sun Y."/>
            <person name="Le M."/>
            <person name="Wang Q."/>
            <person name="Wei S."/>
            <person name="Zheng Y."/>
            <person name="Lin W."/>
            <person name="Duan Y."/>
            <person name="Cao H."/>
            <person name="Xiong S."/>
            <person name="Wang X."/>
            <person name="Wei L."/>
            <person name="Li C."/>
            <person name="Ma Q."/>
            <person name="Ju M."/>
            <person name="Zhao R."/>
            <person name="Li G."/>
            <person name="Mu C."/>
            <person name="Tian Q."/>
            <person name="Mei H."/>
            <person name="Zhang T."/>
            <person name="Gao T."/>
            <person name="Zhang H."/>
        </authorList>
    </citation>
    <scope>NUCLEOTIDE SEQUENCE</scope>
    <source>
        <strain evidence="2">KEN1</strain>
    </source>
</reference>
<reference evidence="2" key="1">
    <citation type="submission" date="2020-06" db="EMBL/GenBank/DDBJ databases">
        <authorList>
            <person name="Li T."/>
            <person name="Hu X."/>
            <person name="Zhang T."/>
            <person name="Song X."/>
            <person name="Zhang H."/>
            <person name="Dai N."/>
            <person name="Sheng W."/>
            <person name="Hou X."/>
            <person name="Wei L."/>
        </authorList>
    </citation>
    <scope>NUCLEOTIDE SEQUENCE</scope>
    <source>
        <strain evidence="2">KEN1</strain>
        <tissue evidence="2">Leaf</tissue>
    </source>
</reference>
<dbReference type="AlphaFoldDB" id="A0AAW2XLK9"/>
<comment type="caution">
    <text evidence="2">The sequence shown here is derived from an EMBL/GenBank/DDBJ whole genome shotgun (WGS) entry which is preliminary data.</text>
</comment>
<evidence type="ECO:0000313" key="2">
    <source>
        <dbReference type="EMBL" id="KAL0454993.1"/>
    </source>
</evidence>